<dbReference type="HOGENOM" id="CLU_083240_2_0_11"/>
<proteinExistence type="predicted"/>
<dbReference type="Gene3D" id="1.10.357.10">
    <property type="entry name" value="Tetracycline Repressor, domain 2"/>
    <property type="match status" value="1"/>
</dbReference>
<evidence type="ECO:0000256" key="1">
    <source>
        <dbReference type="ARBA" id="ARBA00023125"/>
    </source>
</evidence>
<dbReference type="STRING" id="161896.UL81_04655"/>
<dbReference type="PANTHER" id="PTHR30055:SF226">
    <property type="entry name" value="HTH-TYPE TRANSCRIPTIONAL REGULATOR PKSA"/>
    <property type="match status" value="1"/>
</dbReference>
<protein>
    <submittedName>
        <fullName evidence="2">Transcriptional regulator, TetR family</fullName>
    </submittedName>
</protein>
<name>A0A0F6TA90_9CORY</name>
<reference evidence="2 3" key="1">
    <citation type="journal article" date="2015" name="Genome Announc.">
        <title>Complete Genome Sequence of Corynebacterium camporealensis DSM 44610, Isolated from the Milk of a Manchega Sheep with Subclinical Mastitis.</title>
        <authorList>
            <person name="Ruckert C."/>
            <person name="Albersmeier A."/>
            <person name="Winkler A."/>
            <person name="Tauch A."/>
        </authorList>
    </citation>
    <scope>NUCLEOTIDE SEQUENCE [LARGE SCALE GENOMIC DNA]</scope>
    <source>
        <strain evidence="2 3">DSM 44610</strain>
    </source>
</reference>
<accession>A0A0F6TA90</accession>
<dbReference type="SUPFAM" id="SSF46689">
    <property type="entry name" value="Homeodomain-like"/>
    <property type="match status" value="1"/>
</dbReference>
<dbReference type="PRINTS" id="PR00455">
    <property type="entry name" value="HTHTETR"/>
</dbReference>
<dbReference type="PROSITE" id="PS50977">
    <property type="entry name" value="HTH_TETR_2"/>
    <property type="match status" value="1"/>
</dbReference>
<keyword evidence="3" id="KW-1185">Reference proteome</keyword>
<dbReference type="EMBL" id="CP011311">
    <property type="protein sequence ID" value="AKE38904.1"/>
    <property type="molecule type" value="Genomic_DNA"/>
</dbReference>
<dbReference type="KEGG" id="ccj:UL81_04655"/>
<keyword evidence="1" id="KW-0238">DNA-binding</keyword>
<dbReference type="PATRIC" id="fig|161896.4.peg.915"/>
<evidence type="ECO:0000313" key="3">
    <source>
        <dbReference type="Proteomes" id="UP000033566"/>
    </source>
</evidence>
<dbReference type="RefSeq" id="WP_035105702.1">
    <property type="nucleotide sequence ID" value="NZ_CP011311.1"/>
</dbReference>
<evidence type="ECO:0000313" key="2">
    <source>
        <dbReference type="EMBL" id="AKE38904.1"/>
    </source>
</evidence>
<dbReference type="InterPro" id="IPR009057">
    <property type="entry name" value="Homeodomain-like_sf"/>
</dbReference>
<sequence>MPKITGASIEEHRASQHRALLDAAEELINSSGGTLPTLAEVGEAIGLARSSVYLYVKSRKDLIVQLLLDIIPKWIEQINSGIDAAGDDNVERLLAYVNETVDLFAEGTHGPLMIAAQHVPEAFQDPRVREAHDALAPIARNLLVEAGCQHPAAALPIIDSAIQRGADLISSGRADRDTVRTVLHAMVRGAVNS</sequence>
<dbReference type="InterPro" id="IPR050109">
    <property type="entry name" value="HTH-type_TetR-like_transc_reg"/>
</dbReference>
<dbReference type="GO" id="GO:0003700">
    <property type="term" value="F:DNA-binding transcription factor activity"/>
    <property type="evidence" value="ECO:0007669"/>
    <property type="project" value="TreeGrafter"/>
</dbReference>
<gene>
    <name evidence="2" type="ORF">UL81_04655</name>
</gene>
<dbReference type="InterPro" id="IPR001647">
    <property type="entry name" value="HTH_TetR"/>
</dbReference>
<dbReference type="PANTHER" id="PTHR30055">
    <property type="entry name" value="HTH-TYPE TRANSCRIPTIONAL REGULATOR RUTR"/>
    <property type="match status" value="1"/>
</dbReference>
<dbReference type="Proteomes" id="UP000033566">
    <property type="component" value="Chromosome"/>
</dbReference>
<dbReference type="GO" id="GO:0000976">
    <property type="term" value="F:transcription cis-regulatory region binding"/>
    <property type="evidence" value="ECO:0007669"/>
    <property type="project" value="TreeGrafter"/>
</dbReference>
<organism evidence="2 3">
    <name type="scientific">Corynebacterium camporealensis</name>
    <dbReference type="NCBI Taxonomy" id="161896"/>
    <lineage>
        <taxon>Bacteria</taxon>
        <taxon>Bacillati</taxon>
        <taxon>Actinomycetota</taxon>
        <taxon>Actinomycetes</taxon>
        <taxon>Mycobacteriales</taxon>
        <taxon>Corynebacteriaceae</taxon>
        <taxon>Corynebacterium</taxon>
    </lineage>
</organism>
<dbReference type="AlphaFoldDB" id="A0A0F6TA90"/>